<feature type="region of interest" description="Disordered" evidence="1">
    <location>
        <begin position="1"/>
        <end position="20"/>
    </location>
</feature>
<reference evidence="2" key="1">
    <citation type="journal article" date="2014" name="Genome Announc.">
        <title>De novo whole-genome sequence and genome annotation of Lichtheimia ramosa.</title>
        <authorList>
            <person name="Linde J."/>
            <person name="Schwartze V."/>
            <person name="Binder U."/>
            <person name="Lass-Florl C."/>
            <person name="Voigt K."/>
            <person name="Horn F."/>
        </authorList>
    </citation>
    <scope>NUCLEOTIDE SEQUENCE</scope>
    <source>
        <strain evidence="2">JMRC FSU:6197</strain>
    </source>
</reference>
<dbReference type="OrthoDB" id="2275770at2759"/>
<accession>A0A077WWB1</accession>
<evidence type="ECO:0000256" key="1">
    <source>
        <dbReference type="SAM" id="MobiDB-lite"/>
    </source>
</evidence>
<organism evidence="2">
    <name type="scientific">Lichtheimia ramosa</name>
    <dbReference type="NCBI Taxonomy" id="688394"/>
    <lineage>
        <taxon>Eukaryota</taxon>
        <taxon>Fungi</taxon>
        <taxon>Fungi incertae sedis</taxon>
        <taxon>Mucoromycota</taxon>
        <taxon>Mucoromycotina</taxon>
        <taxon>Mucoromycetes</taxon>
        <taxon>Mucorales</taxon>
        <taxon>Lichtheimiaceae</taxon>
        <taxon>Lichtheimia</taxon>
    </lineage>
</organism>
<gene>
    <name evidence="2" type="ORF">LRAMOSA03838</name>
</gene>
<dbReference type="AlphaFoldDB" id="A0A077WWB1"/>
<dbReference type="EMBL" id="LK023346">
    <property type="protein sequence ID" value="CDS11575.1"/>
    <property type="molecule type" value="Genomic_DNA"/>
</dbReference>
<protein>
    <submittedName>
        <fullName evidence="2">Uncharacterized protein</fullName>
    </submittedName>
</protein>
<feature type="compositionally biased region" description="Polar residues" evidence="1">
    <location>
        <begin position="1"/>
        <end position="10"/>
    </location>
</feature>
<sequence>MTTRRQSQQRNIDDEPVSTSRYTFTPCTSLSMLTLSSNSTSVNNGRTKYFTCELKRPEQSLQDRMDRAIYGKQDHPNLSMVLGTTQRIRMESNNLSDEEMESEEDDAICFSSPDASPERDEATFEEWMGSRRLDTIIDNDDEDDLFADLEDEQDQDEFLDTSGNWLNEIYHDDIEMILHDDHQETSTRFENDDEDENRPPRQWSCHKHLTKKVLSIPTERSPLQELSTKSPSDQDCDDDKPARKRVVNNHRQSVRIMRSLSPPGRRDKGKRPAAY</sequence>
<proteinExistence type="predicted"/>
<feature type="compositionally biased region" description="Polar residues" evidence="1">
    <location>
        <begin position="224"/>
        <end position="233"/>
    </location>
</feature>
<name>A0A077WWB1_9FUNG</name>
<feature type="region of interest" description="Disordered" evidence="1">
    <location>
        <begin position="184"/>
        <end position="275"/>
    </location>
</feature>
<evidence type="ECO:0000313" key="2">
    <source>
        <dbReference type="EMBL" id="CDS11575.1"/>
    </source>
</evidence>